<proteinExistence type="predicted"/>
<dbReference type="EMBL" id="VEVO01019179">
    <property type="protein sequence ID" value="KAF0021321.1"/>
    <property type="molecule type" value="Genomic_DNA"/>
</dbReference>
<evidence type="ECO:0000313" key="1">
    <source>
        <dbReference type="EMBL" id="KAF0021321.1"/>
    </source>
</evidence>
<comment type="caution">
    <text evidence="1">The sequence shown here is derived from an EMBL/GenBank/DDBJ whole genome shotgun (WGS) entry which is preliminary data.</text>
</comment>
<evidence type="ECO:0000313" key="2">
    <source>
        <dbReference type="Proteomes" id="UP000438429"/>
    </source>
</evidence>
<reference evidence="1 2" key="1">
    <citation type="submission" date="2019-06" db="EMBL/GenBank/DDBJ databases">
        <title>Draft genomes of female and male turbot (Scophthalmus maximus).</title>
        <authorList>
            <person name="Xu H."/>
            <person name="Xu X.-W."/>
            <person name="Shao C."/>
            <person name="Chen S."/>
        </authorList>
    </citation>
    <scope>NUCLEOTIDE SEQUENCE [LARGE SCALE GENOMIC DNA]</scope>
    <source>
        <strain evidence="1">Ysfricsl-2016a</strain>
        <tissue evidence="1">Blood</tissue>
    </source>
</reference>
<dbReference type="Proteomes" id="UP000438429">
    <property type="component" value="Unassembled WGS sequence"/>
</dbReference>
<name>A0A6A4RPN9_SCOMX</name>
<gene>
    <name evidence="1" type="ORF">F2P81_026426</name>
</gene>
<accession>A0A6A4RPN9</accession>
<organism evidence="1 2">
    <name type="scientific">Scophthalmus maximus</name>
    <name type="common">Turbot</name>
    <name type="synonym">Psetta maxima</name>
    <dbReference type="NCBI Taxonomy" id="52904"/>
    <lineage>
        <taxon>Eukaryota</taxon>
        <taxon>Metazoa</taxon>
        <taxon>Chordata</taxon>
        <taxon>Craniata</taxon>
        <taxon>Vertebrata</taxon>
        <taxon>Euteleostomi</taxon>
        <taxon>Actinopterygii</taxon>
        <taxon>Neopterygii</taxon>
        <taxon>Teleostei</taxon>
        <taxon>Neoteleostei</taxon>
        <taxon>Acanthomorphata</taxon>
        <taxon>Carangaria</taxon>
        <taxon>Pleuronectiformes</taxon>
        <taxon>Pleuronectoidei</taxon>
        <taxon>Scophthalmidae</taxon>
        <taxon>Scophthalmus</taxon>
    </lineage>
</organism>
<protein>
    <submittedName>
        <fullName evidence="1">Uncharacterized protein</fullName>
    </submittedName>
</protein>
<sequence>MDHVTLCSKLKAALMEQRQWPDICRLQGEKPPTSKLALISSSEEDEQSILNLPPPPPPQKTLAVCSISAGCGSVAVSGASVSDRPSS</sequence>
<dbReference type="AlphaFoldDB" id="A0A6A4RPN9"/>